<sequence>MVIETSRDVGEQGSDRTTDAIRDVLAGRRHGHFSFLLFAGPAVISSIAYMDPGNFATNIQAGAKYGYTLLWVVLTANLVAMVFQGLSAKLGIVTNQNLAEISRDNFSKPVVWAMWIVGEIAAMATDLAEFLGGAIGLSLLFGIPLMAGMAITAVITYGILLFERGGFRAMELIIGAMVAIIGLCYLIEVFIAPIDWGGALKGMVTPSIPSADALTISVGIIGATVMPHAIYLHSGLTQARAPARDERERRALLRYSNREVVIALAIAGLVNMAMVMMASAAFHLGHSDVGEIETAYKTLTPLLGAGAAAVFLISLIASGISSSVVGTMAGQLIMQGFVGFNIPLLVRRLVTMIPAFVVVALGVDATNALVMSQVVLSLALPVPMIALVWFTGRKDIMGPYANGRVLQTVAIVGAVLVSLLNVVLLLQTFGALDGWLPG</sequence>
<feature type="transmembrane region" description="Helical" evidence="7">
    <location>
        <begin position="260"/>
        <end position="282"/>
    </location>
</feature>
<evidence type="ECO:0000256" key="7">
    <source>
        <dbReference type="HAMAP-Rule" id="MF_00221"/>
    </source>
</evidence>
<gene>
    <name evidence="7" type="primary">mntH</name>
    <name evidence="8" type="ORF">CH341_15710</name>
</gene>
<feature type="transmembrane region" description="Helical" evidence="7">
    <location>
        <begin position="109"/>
        <end position="128"/>
    </location>
</feature>
<keyword evidence="6 7" id="KW-0472">Membrane</keyword>
<dbReference type="Pfam" id="PF01566">
    <property type="entry name" value="Nramp"/>
    <property type="match status" value="1"/>
</dbReference>
<dbReference type="PANTHER" id="PTHR11706:SF33">
    <property type="entry name" value="NATURAL RESISTANCE-ASSOCIATED MACROPHAGE PROTEIN 2"/>
    <property type="match status" value="1"/>
</dbReference>
<evidence type="ECO:0000256" key="1">
    <source>
        <dbReference type="ARBA" id="ARBA00004141"/>
    </source>
</evidence>
<dbReference type="NCBIfam" id="NF037982">
    <property type="entry name" value="Nramp_1"/>
    <property type="match status" value="1"/>
</dbReference>
<dbReference type="PRINTS" id="PR00447">
    <property type="entry name" value="NATRESASSCMP"/>
</dbReference>
<evidence type="ECO:0000256" key="6">
    <source>
        <dbReference type="ARBA" id="ARBA00023136"/>
    </source>
</evidence>
<feature type="transmembrane region" description="Helical" evidence="7">
    <location>
        <begin position="214"/>
        <end position="239"/>
    </location>
</feature>
<comment type="subcellular location">
    <subcellularLocation>
        <location evidence="7">Cell membrane</location>
        <topology evidence="7">Multi-pass membrane protein</topology>
    </subcellularLocation>
    <subcellularLocation>
        <location evidence="1">Membrane</location>
        <topology evidence="1">Multi-pass membrane protein</topology>
    </subcellularLocation>
</comment>
<feature type="transmembrane region" description="Helical" evidence="7">
    <location>
        <begin position="411"/>
        <end position="432"/>
    </location>
</feature>
<dbReference type="RefSeq" id="WP_111419966.1">
    <property type="nucleotide sequence ID" value="NZ_NPEX01000102.1"/>
</dbReference>
<evidence type="ECO:0000313" key="9">
    <source>
        <dbReference type="Proteomes" id="UP000249130"/>
    </source>
</evidence>
<keyword evidence="5 7" id="KW-1133">Transmembrane helix</keyword>
<evidence type="ECO:0000256" key="3">
    <source>
        <dbReference type="ARBA" id="ARBA00022692"/>
    </source>
</evidence>
<name>A0A327KYN2_9BRAD</name>
<dbReference type="GO" id="GO:0005384">
    <property type="term" value="F:manganese ion transmembrane transporter activity"/>
    <property type="evidence" value="ECO:0007669"/>
    <property type="project" value="TreeGrafter"/>
</dbReference>
<comment type="function">
    <text evidence="7">H(+)-stimulated, divalent metal cation uptake system.</text>
</comment>
<dbReference type="GO" id="GO:0015086">
    <property type="term" value="F:cadmium ion transmembrane transporter activity"/>
    <property type="evidence" value="ECO:0007669"/>
    <property type="project" value="TreeGrafter"/>
</dbReference>
<keyword evidence="4 7" id="KW-0769">Symport</keyword>
<dbReference type="NCBIfam" id="NF001923">
    <property type="entry name" value="PRK00701.1"/>
    <property type="match status" value="1"/>
</dbReference>
<dbReference type="GO" id="GO:0034755">
    <property type="term" value="P:iron ion transmembrane transport"/>
    <property type="evidence" value="ECO:0007669"/>
    <property type="project" value="TreeGrafter"/>
</dbReference>
<evidence type="ECO:0000256" key="4">
    <source>
        <dbReference type="ARBA" id="ARBA00022847"/>
    </source>
</evidence>
<reference evidence="8 9" key="1">
    <citation type="submission" date="2017-07" db="EMBL/GenBank/DDBJ databases">
        <title>Draft Genome Sequences of Select Purple Nonsulfur Bacteria.</title>
        <authorList>
            <person name="Lasarre B."/>
            <person name="Mckinlay J.B."/>
        </authorList>
    </citation>
    <scope>NUCLEOTIDE SEQUENCE [LARGE SCALE GENOMIC DNA]</scope>
    <source>
        <strain evidence="8 9">DSM 5909</strain>
    </source>
</reference>
<dbReference type="OrthoDB" id="9787548at2"/>
<comment type="caution">
    <text evidence="8">The sequence shown here is derived from an EMBL/GenBank/DDBJ whole genome shotgun (WGS) entry which is preliminary data.</text>
</comment>
<dbReference type="HAMAP" id="MF_00221">
    <property type="entry name" value="NRAMP"/>
    <property type="match status" value="1"/>
</dbReference>
<keyword evidence="2 7" id="KW-0813">Transport</keyword>
<dbReference type="InterPro" id="IPR001046">
    <property type="entry name" value="NRAMP_fam"/>
</dbReference>
<dbReference type="GO" id="GO:0005886">
    <property type="term" value="C:plasma membrane"/>
    <property type="evidence" value="ECO:0007669"/>
    <property type="project" value="UniProtKB-SubCell"/>
</dbReference>
<dbReference type="Proteomes" id="UP000249130">
    <property type="component" value="Unassembled WGS sequence"/>
</dbReference>
<dbReference type="AlphaFoldDB" id="A0A327KYN2"/>
<comment type="similarity">
    <text evidence="7">Belongs to the NRAMP family.</text>
</comment>
<proteinExistence type="inferred from homology"/>
<accession>A0A327KYN2</accession>
<dbReference type="EMBL" id="NPEX01000102">
    <property type="protein sequence ID" value="RAI43177.1"/>
    <property type="molecule type" value="Genomic_DNA"/>
</dbReference>
<keyword evidence="7" id="KW-0406">Ion transport</keyword>
<feature type="transmembrane region" description="Helical" evidence="7">
    <location>
        <begin position="134"/>
        <end position="160"/>
    </location>
</feature>
<organism evidence="8 9">
    <name type="scientific">Rhodoplanes roseus</name>
    <dbReference type="NCBI Taxonomy" id="29409"/>
    <lineage>
        <taxon>Bacteria</taxon>
        <taxon>Pseudomonadati</taxon>
        <taxon>Pseudomonadota</taxon>
        <taxon>Alphaproteobacteria</taxon>
        <taxon>Hyphomicrobiales</taxon>
        <taxon>Nitrobacteraceae</taxon>
        <taxon>Rhodoplanes</taxon>
    </lineage>
</organism>
<dbReference type="NCBIfam" id="TIGR01197">
    <property type="entry name" value="nramp"/>
    <property type="match status" value="1"/>
</dbReference>
<keyword evidence="3 7" id="KW-0812">Transmembrane</keyword>
<protein>
    <recommendedName>
        <fullName evidence="7">Divalent metal cation transporter MntH</fullName>
    </recommendedName>
</protein>
<feature type="transmembrane region" description="Helical" evidence="7">
    <location>
        <begin position="369"/>
        <end position="390"/>
    </location>
</feature>
<evidence type="ECO:0000256" key="5">
    <source>
        <dbReference type="ARBA" id="ARBA00022989"/>
    </source>
</evidence>
<feature type="transmembrane region" description="Helical" evidence="7">
    <location>
        <begin position="31"/>
        <end position="49"/>
    </location>
</feature>
<dbReference type="GO" id="GO:0046872">
    <property type="term" value="F:metal ion binding"/>
    <property type="evidence" value="ECO:0007669"/>
    <property type="project" value="UniProtKB-UniRule"/>
</dbReference>
<dbReference type="PANTHER" id="PTHR11706">
    <property type="entry name" value="SOLUTE CARRIER PROTEIN FAMILY 11 MEMBER"/>
    <property type="match status" value="1"/>
</dbReference>
<feature type="transmembrane region" description="Helical" evidence="7">
    <location>
        <begin position="302"/>
        <end position="325"/>
    </location>
</feature>
<keyword evidence="7" id="KW-1003">Cell membrane</keyword>
<feature type="transmembrane region" description="Helical" evidence="7">
    <location>
        <begin position="345"/>
        <end position="363"/>
    </location>
</feature>
<keyword evidence="9" id="KW-1185">Reference proteome</keyword>
<evidence type="ECO:0000313" key="8">
    <source>
        <dbReference type="EMBL" id="RAI43177.1"/>
    </source>
</evidence>
<dbReference type="GO" id="GO:0015293">
    <property type="term" value="F:symporter activity"/>
    <property type="evidence" value="ECO:0007669"/>
    <property type="project" value="UniProtKB-UniRule"/>
</dbReference>
<feature type="transmembrane region" description="Helical" evidence="7">
    <location>
        <begin position="172"/>
        <end position="194"/>
    </location>
</feature>
<feature type="transmembrane region" description="Helical" evidence="7">
    <location>
        <begin position="69"/>
        <end position="88"/>
    </location>
</feature>
<evidence type="ECO:0000256" key="2">
    <source>
        <dbReference type="ARBA" id="ARBA00022448"/>
    </source>
</evidence>